<sequence>MIRRCTSFVSLTISVTLSALSNKKIILKEVINNVEKYRHLADNAFERVKSEFQLENVI</sequence>
<evidence type="ECO:0000313" key="1">
    <source>
        <dbReference type="EMBL" id="GAI15235.1"/>
    </source>
</evidence>
<dbReference type="AlphaFoldDB" id="X1MKJ7"/>
<feature type="non-terminal residue" evidence="1">
    <location>
        <position position="58"/>
    </location>
</feature>
<name>X1MKJ7_9ZZZZ</name>
<proteinExistence type="predicted"/>
<gene>
    <name evidence="1" type="ORF">S06H3_09315</name>
</gene>
<accession>X1MKJ7</accession>
<reference evidence="1" key="1">
    <citation type="journal article" date="2014" name="Front. Microbiol.">
        <title>High frequency of phylogenetically diverse reductive dehalogenase-homologous genes in deep subseafloor sedimentary metagenomes.</title>
        <authorList>
            <person name="Kawai M."/>
            <person name="Futagami T."/>
            <person name="Toyoda A."/>
            <person name="Takaki Y."/>
            <person name="Nishi S."/>
            <person name="Hori S."/>
            <person name="Arai W."/>
            <person name="Tsubouchi T."/>
            <person name="Morono Y."/>
            <person name="Uchiyama I."/>
            <person name="Ito T."/>
            <person name="Fujiyama A."/>
            <person name="Inagaki F."/>
            <person name="Takami H."/>
        </authorList>
    </citation>
    <scope>NUCLEOTIDE SEQUENCE</scope>
    <source>
        <strain evidence="1">Expedition CK06-06</strain>
    </source>
</reference>
<organism evidence="1">
    <name type="scientific">marine sediment metagenome</name>
    <dbReference type="NCBI Taxonomy" id="412755"/>
    <lineage>
        <taxon>unclassified sequences</taxon>
        <taxon>metagenomes</taxon>
        <taxon>ecological metagenomes</taxon>
    </lineage>
</organism>
<dbReference type="EMBL" id="BARV01004079">
    <property type="protein sequence ID" value="GAI15235.1"/>
    <property type="molecule type" value="Genomic_DNA"/>
</dbReference>
<protein>
    <submittedName>
        <fullName evidence="1">Uncharacterized protein</fullName>
    </submittedName>
</protein>
<comment type="caution">
    <text evidence="1">The sequence shown here is derived from an EMBL/GenBank/DDBJ whole genome shotgun (WGS) entry which is preliminary data.</text>
</comment>